<evidence type="ECO:0000259" key="5">
    <source>
        <dbReference type="Pfam" id="PF02872"/>
    </source>
</evidence>
<evidence type="ECO:0000259" key="6">
    <source>
        <dbReference type="Pfam" id="PF03372"/>
    </source>
</evidence>
<dbReference type="PRINTS" id="PR01607">
    <property type="entry name" value="APYRASEFAMLY"/>
</dbReference>
<dbReference type="InterPro" id="IPR005135">
    <property type="entry name" value="Endo/exonuclease/phosphatase"/>
</dbReference>
<dbReference type="Proteomes" id="UP000504882">
    <property type="component" value="Unassembled WGS sequence"/>
</dbReference>
<dbReference type="CDD" id="cd04486">
    <property type="entry name" value="YhcR_OBF_like"/>
    <property type="match status" value="1"/>
</dbReference>
<dbReference type="PANTHER" id="PTHR42834:SF1">
    <property type="entry name" value="ENDONUCLEASE_EXONUCLEASE_PHOSPHATASE FAMILY PROTEIN (AFU_ORTHOLOGUE AFUA_3G09210)"/>
    <property type="match status" value="1"/>
</dbReference>
<dbReference type="GO" id="GO:0004519">
    <property type="term" value="F:endonuclease activity"/>
    <property type="evidence" value="ECO:0007669"/>
    <property type="project" value="UniProtKB-KW"/>
</dbReference>
<keyword evidence="7" id="KW-0540">Nuclease</keyword>
<dbReference type="InterPro" id="IPR004843">
    <property type="entry name" value="Calcineurin-like_PHP"/>
</dbReference>
<dbReference type="Pfam" id="PF02872">
    <property type="entry name" value="5_nucleotid_C"/>
    <property type="match status" value="1"/>
</dbReference>
<dbReference type="Gene3D" id="3.60.21.10">
    <property type="match status" value="1"/>
</dbReference>
<feature type="signal peptide" evidence="3">
    <location>
        <begin position="1"/>
        <end position="35"/>
    </location>
</feature>
<feature type="domain" description="Calcineurin-like phosphoesterase" evidence="4">
    <location>
        <begin position="983"/>
        <end position="1198"/>
    </location>
</feature>
<feature type="chain" id="PRO_5045974451" evidence="3">
    <location>
        <begin position="36"/>
        <end position="1624"/>
    </location>
</feature>
<dbReference type="InterPro" id="IPR047971">
    <property type="entry name" value="ExeM-like"/>
</dbReference>
<evidence type="ECO:0000256" key="1">
    <source>
        <dbReference type="ARBA" id="ARBA00022729"/>
    </source>
</evidence>
<dbReference type="Gene3D" id="3.90.780.10">
    <property type="entry name" value="5'-Nucleotidase, C-terminal domain"/>
    <property type="match status" value="1"/>
</dbReference>
<dbReference type="InterPro" id="IPR036907">
    <property type="entry name" value="5'-Nucleotdase_C_sf"/>
</dbReference>
<dbReference type="Pfam" id="PF00149">
    <property type="entry name" value="Metallophos"/>
    <property type="match status" value="1"/>
</dbReference>
<keyword evidence="7" id="KW-0378">Hydrolase</keyword>
<dbReference type="CDD" id="cd10283">
    <property type="entry name" value="MnuA_DNase1-like"/>
    <property type="match status" value="1"/>
</dbReference>
<evidence type="ECO:0000313" key="7">
    <source>
        <dbReference type="EMBL" id="TDE88844.1"/>
    </source>
</evidence>
<dbReference type="SUPFAM" id="SSF56219">
    <property type="entry name" value="DNase I-like"/>
    <property type="match status" value="1"/>
</dbReference>
<evidence type="ECO:0000313" key="8">
    <source>
        <dbReference type="Proteomes" id="UP000504882"/>
    </source>
</evidence>
<dbReference type="InterPro" id="IPR008334">
    <property type="entry name" value="5'-Nucleotdase_C"/>
</dbReference>
<sequence>MSPSSRGGRRHAFRPIATITTLALASLGAAAPAFAATEPPDSDPGSAAATLSSGDESAAFAQTDGSIFISEIHYDNAGTDAREFIEIQAPAGTNLNRWSVVLYGADGVAYDTSNVRGSARNGTVVLNYGSESIVNGTGGVALVNPDGGVVEFISYGGAITAADGPAAGLASTDIGVQQSEAERGLTLQRIGTAWTGPVASTQGAPNPEPEPEPEVEAFISEIHYDNVGTDVGEAIEVQATVGADLTGWTLVLYNGNNGGPYDTDAVGGVVPDAGVLVVEYPENGIQNGSPDGVALVDADGNLVEFLTYEGSFAAVGGPADGVTGTDIGVEQGSSNPIGESLQLIDGVWTGPAPESFGAINTADDPGEPGEPGEDTHTIAEIQGTGDASPVAGQTVTTTGVVTAAYPTGGFDGYYLQTAGSGGDADPSTRTASDGVFVYSAATVGSVQVGDHVQVTGSVVEFNGLTEITVGAGGAVVLDTPAEAVKPIEAFALPGTDAEREVFEGMLVAPVADYVVSDTYALGGWGTSAFGSIGLGLGGPLVQETDVALPGTPEFDAVAADNAARAITLDDGQSARTATSANVPYLTGAPNVRTGAGLTFSAPVIVDFRFQWNFQPTAPVDGNADDVVLFNTGNTQEANATPQDVGGDLSIATFNVLNYFTTLGTDLPGCVPYTDRDGNPITVNTGCDARGAWDEANLQRQQDKIVAAINGLGADVVSLEEIENSAQFGQDRDAALAALVDALNADAGAGTWAFAPSPAVLPDLADQDVIRNAFIYRPASVELAGDSVVLVGSAAFDNAREPLAQAFTAVGSDYTFIAVTNHFKSKGGDCGDLPEGCFDADRVAQAQALTAFAQDVADAAGVEDIFLLGDFNSYGAENPVVALEAAGYTNLNTEETTYVFDGKVGSLDHVFANASALETVTGVDVWSINSVESVLAEYSRYNYFASEHFQPGTQFRASDHDPIIVGIDVPEDVTPTVDINLLSINDFHGRIEAGGESAGGAVLSCAVDTFRAQNPNTLLVSAGDSIGASTFTSFIAGDQPTIDVLNTIGLDVSAFGNHEFDQGQDDVNDRVIPASNWPYVAANIVDANGDPVYDPYTILDVDGISVGFIGAITEEMPALVSPAGIEGLTFSDMGEAVNSYSAQLSDGDDANGEADVIVVLVHDGASSPDLASADGTPYGDLVAGADANIDAIISGHTHQAYVHDVDGLWVTQTGQYGERLGHLELTVDRASGEVTAATAENVDLVPVAGNPTATPPIPRETFCAGDPEVQTIIDEAVAVADELGAVPLGEITADFNRARQSNGSENRGGESTLGNFVADVQLWAAQRTNPNAQIAMMNPGGLRADMTYAASGNEGDGVLTYREAAIVQPFANTLVTTVLTGDQIAQVLEEQWQPAAASRPFLRLGVSAGFTYTYDPNAAAGERILEMTLNGEPIDPAAQYTVVVNSFLASGGDNFATLAEGTSTADSGQSDLVAMVDYMAEFGSASPDLAQRAVGVSWVSDPAAEYAAGDEIALDLSSLAFSAGEPVPAEVAITLGGQQVGTAAVDPAIVDTTDEVGRAQVRVTVPEGLEGTVDLVITDDNGTSVTTPVTVAADEEPEEPTNPWEAFARFLWALLKFLFPWWPWP</sequence>
<accession>A0ABY2DYD1</accession>
<evidence type="ECO:0000256" key="3">
    <source>
        <dbReference type="SAM" id="SignalP"/>
    </source>
</evidence>
<dbReference type="NCBIfam" id="NF033681">
    <property type="entry name" value="ExeM_NucH_DNase"/>
    <property type="match status" value="1"/>
</dbReference>
<dbReference type="InterPro" id="IPR006179">
    <property type="entry name" value="5_nucleotidase/apyrase"/>
</dbReference>
<organism evidence="7 8">
    <name type="scientific">Occultella glacieicola</name>
    <dbReference type="NCBI Taxonomy" id="2518684"/>
    <lineage>
        <taxon>Bacteria</taxon>
        <taxon>Bacillati</taxon>
        <taxon>Actinomycetota</taxon>
        <taxon>Actinomycetes</taxon>
        <taxon>Micrococcales</taxon>
        <taxon>Ruaniaceae</taxon>
        <taxon>Occultella</taxon>
    </lineage>
</organism>
<evidence type="ECO:0000256" key="2">
    <source>
        <dbReference type="SAM" id="MobiDB-lite"/>
    </source>
</evidence>
<reference evidence="7 8" key="1">
    <citation type="submission" date="2019-03" db="EMBL/GenBank/DDBJ databases">
        <title>Genomic features of bacteria from cold environments.</title>
        <authorList>
            <person name="Shen L."/>
        </authorList>
    </citation>
    <scope>NUCLEOTIDE SEQUENCE [LARGE SCALE GENOMIC DNA]</scope>
    <source>
        <strain evidence="8">T3246-1</strain>
    </source>
</reference>
<comment type="caution">
    <text evidence="7">The sequence shown here is derived from an EMBL/GenBank/DDBJ whole genome shotgun (WGS) entry which is preliminary data.</text>
</comment>
<dbReference type="SUPFAM" id="SSF55816">
    <property type="entry name" value="5'-nucleotidase (syn. UDP-sugar hydrolase), C-terminal domain"/>
    <property type="match status" value="1"/>
</dbReference>
<dbReference type="RefSeq" id="WP_133109928.1">
    <property type="nucleotide sequence ID" value="NZ_SMNA01000015.1"/>
</dbReference>
<dbReference type="InterPro" id="IPR029052">
    <property type="entry name" value="Metallo-depent_PP-like"/>
</dbReference>
<dbReference type="InterPro" id="IPR036691">
    <property type="entry name" value="Endo/exonu/phosph_ase_sf"/>
</dbReference>
<keyword evidence="7" id="KW-0255">Endonuclease</keyword>
<dbReference type="PANTHER" id="PTHR42834">
    <property type="entry name" value="ENDONUCLEASE/EXONUCLEASE/PHOSPHATASE FAMILY PROTEIN (AFU_ORTHOLOGUE AFUA_3G09210)"/>
    <property type="match status" value="1"/>
</dbReference>
<protein>
    <submittedName>
        <fullName evidence="7">ExeM/NucH family extracellular endonuclease</fullName>
    </submittedName>
</protein>
<proteinExistence type="predicted"/>
<feature type="domain" description="Endonuclease/exonuclease/phosphatase" evidence="6">
    <location>
        <begin position="696"/>
        <end position="959"/>
    </location>
</feature>
<dbReference type="Pfam" id="PF03372">
    <property type="entry name" value="Exo_endo_phos"/>
    <property type="match status" value="1"/>
</dbReference>
<name>A0ABY2DYD1_9MICO</name>
<dbReference type="SUPFAM" id="SSF56300">
    <property type="entry name" value="Metallo-dependent phosphatases"/>
    <property type="match status" value="1"/>
</dbReference>
<gene>
    <name evidence="7" type="ORF">EXU48_22465</name>
</gene>
<keyword evidence="1 3" id="KW-0732">Signal</keyword>
<dbReference type="EMBL" id="SMNA01000015">
    <property type="protein sequence ID" value="TDE88844.1"/>
    <property type="molecule type" value="Genomic_DNA"/>
</dbReference>
<feature type="region of interest" description="Disordered" evidence="2">
    <location>
        <begin position="35"/>
        <end position="54"/>
    </location>
</feature>
<feature type="domain" description="5'-Nucleotidase C-terminal" evidence="5">
    <location>
        <begin position="1298"/>
        <end position="1458"/>
    </location>
</feature>
<keyword evidence="8" id="KW-1185">Reference proteome</keyword>
<evidence type="ECO:0000259" key="4">
    <source>
        <dbReference type="Pfam" id="PF00149"/>
    </source>
</evidence>
<dbReference type="Gene3D" id="3.60.10.10">
    <property type="entry name" value="Endonuclease/exonuclease/phosphatase"/>
    <property type="match status" value="1"/>
</dbReference>